<dbReference type="KEGG" id="lae:LBAT_0814"/>
<evidence type="ECO:0000256" key="10">
    <source>
        <dbReference type="ARBA" id="ARBA00023125"/>
    </source>
</evidence>
<dbReference type="Pfam" id="PF12008">
    <property type="entry name" value="EcoR124_C"/>
    <property type="match status" value="1"/>
</dbReference>
<keyword evidence="4" id="KW-0540">Nuclease</keyword>
<dbReference type="RefSeq" id="WP_060459419.1">
    <property type="nucleotide sequence ID" value="NZ_AP014808.1"/>
</dbReference>
<dbReference type="Proteomes" id="UP000035709">
    <property type="component" value="Chromosome"/>
</dbReference>
<dbReference type="GO" id="GO:0005524">
    <property type="term" value="F:ATP binding"/>
    <property type="evidence" value="ECO:0007669"/>
    <property type="project" value="UniProtKB-KW"/>
</dbReference>
<dbReference type="PANTHER" id="PTHR30195:SF16">
    <property type="entry name" value="TYPE I RESTRICTION ENZYME ENDONUCLEASE SUBUNIT"/>
    <property type="match status" value="1"/>
</dbReference>
<evidence type="ECO:0000256" key="8">
    <source>
        <dbReference type="ARBA" id="ARBA00022801"/>
    </source>
</evidence>
<dbReference type="Pfam" id="PF04313">
    <property type="entry name" value="HSDR_N"/>
    <property type="match status" value="1"/>
</dbReference>
<dbReference type="SUPFAM" id="SSF52540">
    <property type="entry name" value="P-loop containing nucleoside triphosphate hydrolases"/>
    <property type="match status" value="2"/>
</dbReference>
<evidence type="ECO:0000313" key="13">
    <source>
        <dbReference type="EMBL" id="BAQ57203.1"/>
    </source>
</evidence>
<feature type="domain" description="Helicase ATP-binding" evidence="12">
    <location>
        <begin position="273"/>
        <end position="447"/>
    </location>
</feature>
<evidence type="ECO:0000259" key="12">
    <source>
        <dbReference type="PROSITE" id="PS51192"/>
    </source>
</evidence>
<evidence type="ECO:0000313" key="14">
    <source>
        <dbReference type="Proteomes" id="UP000035709"/>
    </source>
</evidence>
<evidence type="ECO:0000256" key="6">
    <source>
        <dbReference type="ARBA" id="ARBA00022747"/>
    </source>
</evidence>
<dbReference type="AlphaFoldDB" id="A0A0D6A318"/>
<reference evidence="13 14" key="1">
    <citation type="submission" date="2015-03" db="EMBL/GenBank/DDBJ databases">
        <title>Complete genome sequence of Lactobacillus acetotolerans NBRC 13120.</title>
        <authorList>
            <person name="Toh H."/>
            <person name="Morita H."/>
            <person name="Fujita N."/>
        </authorList>
    </citation>
    <scope>NUCLEOTIDE SEQUENCE [LARGE SCALE GENOMIC DNA]</scope>
    <source>
        <strain evidence="13 14">NBRC 13120</strain>
    </source>
</reference>
<dbReference type="NCBIfam" id="TIGR00348">
    <property type="entry name" value="hsdR"/>
    <property type="match status" value="1"/>
</dbReference>
<proteinExistence type="inferred from homology"/>
<organism evidence="13 14">
    <name type="scientific">Lactobacillus acetotolerans</name>
    <dbReference type="NCBI Taxonomy" id="1600"/>
    <lineage>
        <taxon>Bacteria</taxon>
        <taxon>Bacillati</taxon>
        <taxon>Bacillota</taxon>
        <taxon>Bacilli</taxon>
        <taxon>Lactobacillales</taxon>
        <taxon>Lactobacillaceae</taxon>
        <taxon>Lactobacillus</taxon>
    </lineage>
</organism>
<comment type="catalytic activity">
    <reaction evidence="1 11">
        <text>Endonucleolytic cleavage of DNA to give random double-stranded fragments with terminal 5'-phosphates, ATP is simultaneously hydrolyzed.</text>
        <dbReference type="EC" id="3.1.21.3"/>
    </reaction>
</comment>
<keyword evidence="8 11" id="KW-0378">Hydrolase</keyword>
<dbReference type="InterPro" id="IPR022625">
    <property type="entry name" value="TypeI_RM_Rsu_C"/>
</dbReference>
<keyword evidence="6 11" id="KW-0680">Restriction system</keyword>
<dbReference type="CDD" id="cd18800">
    <property type="entry name" value="SF2_C_EcoR124I-like"/>
    <property type="match status" value="1"/>
</dbReference>
<dbReference type="CDD" id="cd22332">
    <property type="entry name" value="HsdR_N"/>
    <property type="match status" value="1"/>
</dbReference>
<accession>A0A0D6A318</accession>
<dbReference type="REBASE" id="106384">
    <property type="entry name" value="Lac13120ORF810P"/>
</dbReference>
<evidence type="ECO:0000256" key="7">
    <source>
        <dbReference type="ARBA" id="ARBA00022759"/>
    </source>
</evidence>
<dbReference type="SMART" id="SM00487">
    <property type="entry name" value="DEXDc"/>
    <property type="match status" value="1"/>
</dbReference>
<dbReference type="STRING" id="1600.LBAT_0814"/>
<evidence type="ECO:0000256" key="1">
    <source>
        <dbReference type="ARBA" id="ARBA00000851"/>
    </source>
</evidence>
<evidence type="ECO:0000256" key="3">
    <source>
        <dbReference type="ARBA" id="ARBA00011296"/>
    </source>
</evidence>
<evidence type="ECO:0000256" key="5">
    <source>
        <dbReference type="ARBA" id="ARBA00022741"/>
    </source>
</evidence>
<dbReference type="GO" id="GO:0009307">
    <property type="term" value="P:DNA restriction-modification system"/>
    <property type="evidence" value="ECO:0007669"/>
    <property type="project" value="UniProtKB-KW"/>
</dbReference>
<keyword evidence="7" id="KW-0255">Endonuclease</keyword>
<keyword evidence="14" id="KW-1185">Reference proteome</keyword>
<dbReference type="GO" id="GO:0003677">
    <property type="term" value="F:DNA binding"/>
    <property type="evidence" value="ECO:0007669"/>
    <property type="project" value="UniProtKB-KW"/>
</dbReference>
<dbReference type="OrthoDB" id="9758243at2"/>
<keyword evidence="9 11" id="KW-0067">ATP-binding</keyword>
<dbReference type="InterPro" id="IPR051268">
    <property type="entry name" value="Type-I_R_enzyme_R_subunit"/>
</dbReference>
<comment type="function">
    <text evidence="11">Subunit R is required for both nuclease and ATPase activities, but not for modification.</text>
</comment>
<dbReference type="Pfam" id="PF18766">
    <property type="entry name" value="SWI2_SNF2"/>
    <property type="match status" value="1"/>
</dbReference>
<dbReference type="InterPro" id="IPR055180">
    <property type="entry name" value="HsdR_RecA-like_helicase_dom_2"/>
</dbReference>
<dbReference type="InterPro" id="IPR004473">
    <property type="entry name" value="Restrct_endonuc_typeI_HsdR"/>
</dbReference>
<dbReference type="InterPro" id="IPR040980">
    <property type="entry name" value="SWI2_SNF2"/>
</dbReference>
<comment type="subunit">
    <text evidence="3 11">The type I restriction/modification system is composed of three polypeptides R, M and S.</text>
</comment>
<evidence type="ECO:0000256" key="9">
    <source>
        <dbReference type="ARBA" id="ARBA00022840"/>
    </source>
</evidence>
<evidence type="ECO:0000256" key="2">
    <source>
        <dbReference type="ARBA" id="ARBA00008598"/>
    </source>
</evidence>
<evidence type="ECO:0000256" key="4">
    <source>
        <dbReference type="ARBA" id="ARBA00022722"/>
    </source>
</evidence>
<comment type="similarity">
    <text evidence="2 11">Belongs to the HsdR family.</text>
</comment>
<dbReference type="Pfam" id="PF22679">
    <property type="entry name" value="T1R_D3-like"/>
    <property type="match status" value="1"/>
</dbReference>
<keyword evidence="5 11" id="KW-0547">Nucleotide-binding</keyword>
<protein>
    <recommendedName>
        <fullName evidence="11">Type I restriction enzyme endonuclease subunit</fullName>
        <shortName evidence="11">R protein</shortName>
        <ecNumber evidence="11">3.1.21.3</ecNumber>
    </recommendedName>
    <alternativeName>
        <fullName evidence="11">Type-1 restriction enzyme R protein</fullName>
    </alternativeName>
</protein>
<dbReference type="InterPro" id="IPR007409">
    <property type="entry name" value="Restrct_endonuc_type1_HsdR_N"/>
</dbReference>
<keyword evidence="10 11" id="KW-0238">DNA-binding</keyword>
<gene>
    <name evidence="13" type="ORF">LBAT_0814</name>
</gene>
<name>A0A0D6A318_9LACO</name>
<dbReference type="PROSITE" id="PS51192">
    <property type="entry name" value="HELICASE_ATP_BIND_1"/>
    <property type="match status" value="1"/>
</dbReference>
<dbReference type="InterPro" id="IPR027417">
    <property type="entry name" value="P-loop_NTPase"/>
</dbReference>
<dbReference type="Gene3D" id="3.40.50.300">
    <property type="entry name" value="P-loop containing nucleotide triphosphate hydrolases"/>
    <property type="match status" value="2"/>
</dbReference>
<dbReference type="EMBL" id="AP014808">
    <property type="protein sequence ID" value="BAQ57203.1"/>
    <property type="molecule type" value="Genomic_DNA"/>
</dbReference>
<evidence type="ECO:0000256" key="11">
    <source>
        <dbReference type="RuleBase" id="RU364115"/>
    </source>
</evidence>
<dbReference type="InterPro" id="IPR014001">
    <property type="entry name" value="Helicase_ATP-bd"/>
</dbReference>
<dbReference type="EC" id="3.1.21.3" evidence="11"/>
<dbReference type="PATRIC" id="fig|1600.4.peg.835"/>
<dbReference type="GO" id="GO:0009035">
    <property type="term" value="F:type I site-specific deoxyribonuclease activity"/>
    <property type="evidence" value="ECO:0007669"/>
    <property type="project" value="UniProtKB-EC"/>
</dbReference>
<dbReference type="PANTHER" id="PTHR30195">
    <property type="entry name" value="TYPE I SITE-SPECIFIC DEOXYRIBONUCLEASE PROTEIN SUBUNIT M AND R"/>
    <property type="match status" value="1"/>
</dbReference>
<sequence>MESEAEIEDKLINQLKHGKSQWNFRDDLKTEDQLWTNFFRILTSHNQDILNGVPLTENEKAVIKSKIVHPTFYKSAEWLAGANGMVKLPIQRDDTKLGVADLVVIDNTNIAGGSSVYEVVHQIQLHKRDNLGRNRRYDVTLLINGLPMIHIELKNRMHSIKEAFNQIQKYIDQQMFNGIYSTTQVFVISNGTETKYIAAGQQLREKFLTTWVDENNKPVHDYLSFAKRVLSIPMAHKLVTEYIVLDKEQQNIIVLRPYQIQAIEAINKVALQPDNSSNIRGGYVWHTTGSGKTLTSYKVAHNLLSIPSINKTVFLIDRNDLDTQTTSAFKTYAQNDTTRVEETKNSYELARKLVSPNKQVIIATRQKMQALFKRIKKDNGQKRLYNKLQELNLAFVVDECHRTVSPDQKNDIDAFFTHKPMWFGFTGTPIFAENAKEAKGKNARTTAQQYGPCLAKYTIKDAIRDQAVLGFQVEEETYNSEETEDESDTKKLDQIYSSKDHMEAVVNQIFKQAWSKQGIFNKNHRGYIYSALFTTQSIKQAQRYYRYFLEIINDQEYDNKYLKRIRKIVPDYPKIAITYSVGESQDGADANQSEMKNSLKIYNAMYHTDFSMDELRAYNTNVSERLARKKEQYKPRDQQLDMVIVVDRMLTGFDAPSLSALYLDRPPLPYKNLIQAFSRTNRIFDQDKKFGQIVTFQYPKKYKEDINGAISLYSDGGTNEVMAPKWDTSKALFENAEKKIVKYSNVSQDTILNAPIKEQEKFAKEYQNFDKTLAAAETYSQWDDVSLEKDYGINDSFVEETKAIYEVVKDNIKKTLPQIDPNVDEQPLDLDYELETGDKQTVDYRYILQLIQTYIPTDDNESVQKTNAEINEIDTYIDDLSKTNKVMAGLLQSLWDKVKQNPENFRNKQVNEILQTMMDEAYEELINDFSKKYCLNLDDLKFVIKHYDLSKDEYKQSGLNELLARNSFIEYKKEHPDTNMLMWKKNVRSKIRNFYAKKIIPITDK</sequence>
<dbReference type="Gene3D" id="3.90.1570.50">
    <property type="match status" value="1"/>
</dbReference>